<dbReference type="eggNOG" id="COG0456">
    <property type="taxonomic scope" value="Bacteria"/>
</dbReference>
<dbReference type="InterPro" id="IPR000182">
    <property type="entry name" value="GNAT_dom"/>
</dbReference>
<accession>C8PMS8</accession>
<dbReference type="PROSITE" id="PS51186">
    <property type="entry name" value="GNAT"/>
    <property type="match status" value="1"/>
</dbReference>
<dbReference type="AlphaFoldDB" id="C8PMS8"/>
<dbReference type="SUPFAM" id="SSF55729">
    <property type="entry name" value="Acyl-CoA N-acyltransferases (Nat)"/>
    <property type="match status" value="1"/>
</dbReference>
<gene>
    <name evidence="2" type="ORF">TREVI0001_0698</name>
</gene>
<organism evidence="2 3">
    <name type="scientific">Treponema vincentii ATCC 35580</name>
    <dbReference type="NCBI Taxonomy" id="596324"/>
    <lineage>
        <taxon>Bacteria</taxon>
        <taxon>Pseudomonadati</taxon>
        <taxon>Spirochaetota</taxon>
        <taxon>Spirochaetia</taxon>
        <taxon>Spirochaetales</taxon>
        <taxon>Treponemataceae</taxon>
        <taxon>Treponema</taxon>
    </lineage>
</organism>
<name>C8PMS8_9SPIR</name>
<evidence type="ECO:0000313" key="3">
    <source>
        <dbReference type="Proteomes" id="UP000004509"/>
    </source>
</evidence>
<evidence type="ECO:0000313" key="2">
    <source>
        <dbReference type="EMBL" id="EEV21495.1"/>
    </source>
</evidence>
<dbReference type="InterPro" id="IPR016181">
    <property type="entry name" value="Acyl_CoA_acyltransferase"/>
</dbReference>
<reference evidence="2 3" key="1">
    <citation type="submission" date="2009-07" db="EMBL/GenBank/DDBJ databases">
        <authorList>
            <person name="Madupu R."/>
            <person name="Sebastian Y."/>
            <person name="Durkin A.S."/>
            <person name="Torralba M."/>
            <person name="Methe B."/>
            <person name="Sutton G.G."/>
            <person name="Strausberg R.L."/>
            <person name="Nelson K.E."/>
        </authorList>
    </citation>
    <scope>NUCLEOTIDE SEQUENCE [LARGE SCALE GENOMIC DNA]</scope>
    <source>
        <strain evidence="2 3">ATCC 35580</strain>
    </source>
</reference>
<dbReference type="PANTHER" id="PTHR43072:SF60">
    <property type="entry name" value="L-2,4-DIAMINOBUTYRIC ACID ACETYLTRANSFERASE"/>
    <property type="match status" value="1"/>
</dbReference>
<dbReference type="OrthoDB" id="9802340at2"/>
<feature type="domain" description="N-acetyltransferase" evidence="1">
    <location>
        <begin position="16"/>
        <end position="179"/>
    </location>
</feature>
<dbReference type="GO" id="GO:0016747">
    <property type="term" value="F:acyltransferase activity, transferring groups other than amino-acyl groups"/>
    <property type="evidence" value="ECO:0007669"/>
    <property type="project" value="InterPro"/>
</dbReference>
<dbReference type="RefSeq" id="WP_006187836.1">
    <property type="nucleotide sequence ID" value="NZ_ACYH01000011.1"/>
</dbReference>
<proteinExistence type="predicted"/>
<dbReference type="Proteomes" id="UP000004509">
    <property type="component" value="Unassembled WGS sequence"/>
</dbReference>
<protein>
    <submittedName>
        <fullName evidence="2">Acetyltransferase, GNAT family</fullName>
    </submittedName>
</protein>
<dbReference type="CDD" id="cd04301">
    <property type="entry name" value="NAT_SF"/>
    <property type="match status" value="1"/>
</dbReference>
<dbReference type="PANTHER" id="PTHR43072">
    <property type="entry name" value="N-ACETYLTRANSFERASE"/>
    <property type="match status" value="1"/>
</dbReference>
<dbReference type="Gene3D" id="3.40.630.30">
    <property type="match status" value="1"/>
</dbReference>
<comment type="caution">
    <text evidence="2">The sequence shown here is derived from an EMBL/GenBank/DDBJ whole genome shotgun (WGS) entry which is preliminary data.</text>
</comment>
<sequence length="190" mass="21705">MIYAEKEYPLKDNRICTLRSAAISDAAAMVEFLRISNEETYFLLRYSEEITLTEDEERTILKNWEEQPNKLLLLALIDGEIAGSCGIAPIAAHLKTKHRGSFGISVKQKFWGLGVGSLLVREILSFAKKSGIEQVELGVYSDNLRAQKLYERFGFIEWGRLPDAYKLKDGSYRDEINMVLHLNNDSLIER</sequence>
<evidence type="ECO:0000259" key="1">
    <source>
        <dbReference type="PROSITE" id="PS51186"/>
    </source>
</evidence>
<keyword evidence="2" id="KW-0808">Transferase</keyword>
<dbReference type="EMBL" id="ACYH01000011">
    <property type="protein sequence ID" value="EEV21495.1"/>
    <property type="molecule type" value="Genomic_DNA"/>
</dbReference>
<dbReference type="Pfam" id="PF00583">
    <property type="entry name" value="Acetyltransf_1"/>
    <property type="match status" value="1"/>
</dbReference>
<dbReference type="STRING" id="596324.TREVI0001_0698"/>